<feature type="region of interest" description="Disordered" evidence="1">
    <location>
        <begin position="1"/>
        <end position="49"/>
    </location>
</feature>
<dbReference type="AlphaFoldDB" id="A0A8J3WQD1"/>
<feature type="compositionally biased region" description="Polar residues" evidence="1">
    <location>
        <begin position="24"/>
        <end position="41"/>
    </location>
</feature>
<evidence type="ECO:0000256" key="1">
    <source>
        <dbReference type="SAM" id="MobiDB-lite"/>
    </source>
</evidence>
<comment type="caution">
    <text evidence="2">The sequence shown here is derived from an EMBL/GenBank/DDBJ whole genome shotgun (WGS) entry which is preliminary data.</text>
</comment>
<name>A0A8J3WQD1_9ACTN</name>
<proteinExistence type="predicted"/>
<organism evidence="2 3">
    <name type="scientific">Planobispora siamensis</name>
    <dbReference type="NCBI Taxonomy" id="936338"/>
    <lineage>
        <taxon>Bacteria</taxon>
        <taxon>Bacillati</taxon>
        <taxon>Actinomycetota</taxon>
        <taxon>Actinomycetes</taxon>
        <taxon>Streptosporangiales</taxon>
        <taxon>Streptosporangiaceae</taxon>
        <taxon>Planobispora</taxon>
    </lineage>
</organism>
<protein>
    <submittedName>
        <fullName evidence="2">Uncharacterized protein</fullName>
    </submittedName>
</protein>
<dbReference type="EMBL" id="BOOJ01000116">
    <property type="protein sequence ID" value="GIH97940.1"/>
    <property type="molecule type" value="Genomic_DNA"/>
</dbReference>
<reference evidence="2 3" key="1">
    <citation type="submission" date="2021-01" db="EMBL/GenBank/DDBJ databases">
        <title>Whole genome shotgun sequence of Planobispora siamensis NBRC 107568.</title>
        <authorList>
            <person name="Komaki H."/>
            <person name="Tamura T."/>
        </authorList>
    </citation>
    <scope>NUCLEOTIDE SEQUENCE [LARGE SCALE GENOMIC DNA]</scope>
    <source>
        <strain evidence="2 3">NBRC 107568</strain>
    </source>
</reference>
<gene>
    <name evidence="2" type="ORF">Psi01_85700</name>
</gene>
<dbReference type="Proteomes" id="UP000619788">
    <property type="component" value="Unassembled WGS sequence"/>
</dbReference>
<evidence type="ECO:0000313" key="2">
    <source>
        <dbReference type="EMBL" id="GIH97940.1"/>
    </source>
</evidence>
<evidence type="ECO:0000313" key="3">
    <source>
        <dbReference type="Proteomes" id="UP000619788"/>
    </source>
</evidence>
<sequence>MLKRHMPRSDPYLMRVSACKPESPGSTSADVIDSVVSSGSTGMRLDLDG</sequence>
<accession>A0A8J3WQD1</accession>
<keyword evidence="3" id="KW-1185">Reference proteome</keyword>